<keyword evidence="1" id="KW-0472">Membrane</keyword>
<evidence type="ECO:0000256" key="1">
    <source>
        <dbReference type="SAM" id="Phobius"/>
    </source>
</evidence>
<gene>
    <name evidence="3" type="ORF">ONZ51_g8107</name>
</gene>
<name>A0AAD7X9J9_9APHY</name>
<dbReference type="EMBL" id="JAPEVG010000236">
    <property type="protein sequence ID" value="KAJ8473057.1"/>
    <property type="molecule type" value="Genomic_DNA"/>
</dbReference>
<keyword evidence="1" id="KW-0812">Transmembrane</keyword>
<accession>A0AAD7X9J9</accession>
<organism evidence="3 4">
    <name type="scientific">Trametes cubensis</name>
    <dbReference type="NCBI Taxonomy" id="1111947"/>
    <lineage>
        <taxon>Eukaryota</taxon>
        <taxon>Fungi</taxon>
        <taxon>Dikarya</taxon>
        <taxon>Basidiomycota</taxon>
        <taxon>Agaricomycotina</taxon>
        <taxon>Agaricomycetes</taxon>
        <taxon>Polyporales</taxon>
        <taxon>Polyporaceae</taxon>
        <taxon>Trametes</taxon>
    </lineage>
</organism>
<feature type="transmembrane region" description="Helical" evidence="1">
    <location>
        <begin position="90"/>
        <end position="112"/>
    </location>
</feature>
<dbReference type="Proteomes" id="UP001215151">
    <property type="component" value="Unassembled WGS sequence"/>
</dbReference>
<sequence length="249" mass="27804">MDPRAVDGSQSFGSSIGALLLGTLCATIIYGVTLCQTFLYYQLYQRDIIVFRIFVPILVAVETFHTVLTFDCCYHYLVANYMNPASLQNFHWSLQLLVPMTGIMTVICEAFYARRVWLFGEQYRRWVILAGKQASSTREVRILYRYESTNLAVLEKHTWIVAAAYGSATAADTVLTSTLIYALLKSKSGLRRSDGVVETLVLYTINTGLLTNIVSVAVFVFALVWPHGLIWTAVSFISNKLNANAVLAA</sequence>
<feature type="transmembrane region" description="Helical" evidence="1">
    <location>
        <begin position="16"/>
        <end position="41"/>
    </location>
</feature>
<evidence type="ECO:0000259" key="2">
    <source>
        <dbReference type="Pfam" id="PF20152"/>
    </source>
</evidence>
<dbReference type="InterPro" id="IPR045339">
    <property type="entry name" value="DUF6534"/>
</dbReference>
<dbReference type="Pfam" id="PF20152">
    <property type="entry name" value="DUF6534"/>
    <property type="match status" value="1"/>
</dbReference>
<dbReference type="PANTHER" id="PTHR40465:SF1">
    <property type="entry name" value="DUF6534 DOMAIN-CONTAINING PROTEIN"/>
    <property type="match status" value="1"/>
</dbReference>
<keyword evidence="1" id="KW-1133">Transmembrane helix</keyword>
<evidence type="ECO:0000313" key="3">
    <source>
        <dbReference type="EMBL" id="KAJ8473057.1"/>
    </source>
</evidence>
<feature type="transmembrane region" description="Helical" evidence="1">
    <location>
        <begin position="53"/>
        <end position="78"/>
    </location>
</feature>
<comment type="caution">
    <text evidence="3">The sequence shown here is derived from an EMBL/GenBank/DDBJ whole genome shotgun (WGS) entry which is preliminary data.</text>
</comment>
<evidence type="ECO:0000313" key="4">
    <source>
        <dbReference type="Proteomes" id="UP001215151"/>
    </source>
</evidence>
<reference evidence="3" key="1">
    <citation type="submission" date="2022-11" db="EMBL/GenBank/DDBJ databases">
        <title>Genome Sequence of Cubamyces cubensis.</title>
        <authorList>
            <person name="Buettner E."/>
        </authorList>
    </citation>
    <scope>NUCLEOTIDE SEQUENCE</scope>
    <source>
        <strain evidence="3">MPL-01</strain>
    </source>
</reference>
<dbReference type="PANTHER" id="PTHR40465">
    <property type="entry name" value="CHROMOSOME 1, WHOLE GENOME SHOTGUN SEQUENCE"/>
    <property type="match status" value="1"/>
</dbReference>
<protein>
    <recommendedName>
        <fullName evidence="2">DUF6534 domain-containing protein</fullName>
    </recommendedName>
</protein>
<dbReference type="AlphaFoldDB" id="A0AAD7X9J9"/>
<keyword evidence="4" id="KW-1185">Reference proteome</keyword>
<proteinExistence type="predicted"/>
<feature type="domain" description="DUF6534" evidence="2">
    <location>
        <begin position="168"/>
        <end position="248"/>
    </location>
</feature>
<feature type="transmembrane region" description="Helical" evidence="1">
    <location>
        <begin position="200"/>
        <end position="225"/>
    </location>
</feature>